<comment type="caution">
    <text evidence="2">The sequence shown here is derived from an EMBL/GenBank/DDBJ whole genome shotgun (WGS) entry which is preliminary data.</text>
</comment>
<dbReference type="Proteomes" id="UP000297716">
    <property type="component" value="Unassembled WGS sequence"/>
</dbReference>
<feature type="region of interest" description="Disordered" evidence="1">
    <location>
        <begin position="265"/>
        <end position="333"/>
    </location>
</feature>
<proteinExistence type="predicted"/>
<feature type="region of interest" description="Disordered" evidence="1">
    <location>
        <begin position="137"/>
        <end position="173"/>
    </location>
</feature>
<name>A0A4Z0Z2F0_9PEZI</name>
<sequence>MTHRRSLDVQLNAALLDFAPRFMKDQLEHLAHECDQRLERELLPRLRSILRQVDQERDAFEEHKRDAARDLRDHLNLLRLDAAAVDDAIGQLHVVAPRYLALFPRELSLTVPVSVSASLSTPSIAASLDCVFDTPDADTGSQVAASPASTPETSNHGAQDSTTQAKPWAYPAKPPTLDCPVQVQVIVESSLASSSPKRPKVDREAESDTPYKRQRTTDEKKTSEVAQPKITQRVAFPNLMTGVDGEEMASKYWIREHLGAEPHTFAPATSAQGTPQVDNTEDTGPRGEEIDDDFSPPFPKLRESTRSRQSDVEGDQGKPHARGETCHDGIMQR</sequence>
<feature type="compositionally biased region" description="Polar residues" evidence="1">
    <location>
        <begin position="267"/>
        <end position="278"/>
    </location>
</feature>
<keyword evidence="3" id="KW-1185">Reference proteome</keyword>
<accession>A0A4Z0Z2F0</accession>
<reference evidence="2 3" key="1">
    <citation type="submission" date="2019-03" db="EMBL/GenBank/DDBJ databases">
        <title>Draft genome sequence of Xylaria hypoxylon DSM 108379, a ubiquitous saprotrophic-parasitic fungi on hardwood.</title>
        <authorList>
            <person name="Buettner E."/>
            <person name="Leonhardt S."/>
            <person name="Gebauer A.M."/>
            <person name="Liers C."/>
            <person name="Hofrichter M."/>
            <person name="Kellner H."/>
        </authorList>
    </citation>
    <scope>NUCLEOTIDE SEQUENCE [LARGE SCALE GENOMIC DNA]</scope>
    <source>
        <strain evidence="2 3">DSM 108379</strain>
    </source>
</reference>
<dbReference type="EMBL" id="SKBN01000116">
    <property type="protein sequence ID" value="TGJ82772.1"/>
    <property type="molecule type" value="Genomic_DNA"/>
</dbReference>
<protein>
    <submittedName>
        <fullName evidence="2">Uncharacterized protein</fullName>
    </submittedName>
</protein>
<evidence type="ECO:0000313" key="3">
    <source>
        <dbReference type="Proteomes" id="UP000297716"/>
    </source>
</evidence>
<feature type="compositionally biased region" description="Basic and acidic residues" evidence="1">
    <location>
        <begin position="199"/>
        <end position="223"/>
    </location>
</feature>
<feature type="compositionally biased region" description="Polar residues" evidence="1">
    <location>
        <begin position="139"/>
        <end position="165"/>
    </location>
</feature>
<evidence type="ECO:0000313" key="2">
    <source>
        <dbReference type="EMBL" id="TGJ82772.1"/>
    </source>
</evidence>
<dbReference type="AlphaFoldDB" id="A0A4Z0Z2F0"/>
<evidence type="ECO:0000256" key="1">
    <source>
        <dbReference type="SAM" id="MobiDB-lite"/>
    </source>
</evidence>
<gene>
    <name evidence="2" type="ORF">E0Z10_g5999</name>
</gene>
<dbReference type="OrthoDB" id="4653114at2759"/>
<feature type="region of interest" description="Disordered" evidence="1">
    <location>
        <begin position="190"/>
        <end position="229"/>
    </location>
</feature>
<organism evidence="2 3">
    <name type="scientific">Xylaria hypoxylon</name>
    <dbReference type="NCBI Taxonomy" id="37992"/>
    <lineage>
        <taxon>Eukaryota</taxon>
        <taxon>Fungi</taxon>
        <taxon>Dikarya</taxon>
        <taxon>Ascomycota</taxon>
        <taxon>Pezizomycotina</taxon>
        <taxon>Sordariomycetes</taxon>
        <taxon>Xylariomycetidae</taxon>
        <taxon>Xylariales</taxon>
        <taxon>Xylariaceae</taxon>
        <taxon>Xylaria</taxon>
    </lineage>
</organism>
<feature type="compositionally biased region" description="Basic and acidic residues" evidence="1">
    <location>
        <begin position="300"/>
        <end position="327"/>
    </location>
</feature>